<feature type="transmembrane region" description="Helical" evidence="1">
    <location>
        <begin position="28"/>
        <end position="56"/>
    </location>
</feature>
<keyword evidence="1" id="KW-1133">Transmembrane helix</keyword>
<keyword evidence="1" id="KW-0812">Transmembrane</keyword>
<evidence type="ECO:0000313" key="2">
    <source>
        <dbReference type="EMBL" id="KAG7311319.1"/>
    </source>
</evidence>
<name>A0ABQ7R1Z0_PLUXY</name>
<reference evidence="2 3" key="1">
    <citation type="submission" date="2021-06" db="EMBL/GenBank/DDBJ databases">
        <title>A haploid diamondback moth (Plutella xylostella L.) genome assembly resolves 31 chromosomes and identifies a diamide resistance mutation.</title>
        <authorList>
            <person name="Ward C.M."/>
            <person name="Perry K.D."/>
            <person name="Baker G."/>
            <person name="Powis K."/>
            <person name="Heckel D.G."/>
            <person name="Baxter S.W."/>
        </authorList>
    </citation>
    <scope>NUCLEOTIDE SEQUENCE [LARGE SCALE GENOMIC DNA]</scope>
    <source>
        <strain evidence="2 3">LV</strain>
        <tissue evidence="2">Single pupa</tissue>
    </source>
</reference>
<gene>
    <name evidence="2" type="ORF">JYU34_002356</name>
</gene>
<keyword evidence="1" id="KW-0472">Membrane</keyword>
<accession>A0ABQ7R1Z0</accession>
<dbReference type="EMBL" id="JAHIBW010000004">
    <property type="protein sequence ID" value="KAG7311319.1"/>
    <property type="molecule type" value="Genomic_DNA"/>
</dbReference>
<evidence type="ECO:0000313" key="3">
    <source>
        <dbReference type="Proteomes" id="UP000823941"/>
    </source>
</evidence>
<dbReference type="Proteomes" id="UP000823941">
    <property type="component" value="Chromosome 4"/>
</dbReference>
<protein>
    <submittedName>
        <fullName evidence="2">Uncharacterized protein</fullName>
    </submittedName>
</protein>
<organism evidence="2 3">
    <name type="scientific">Plutella xylostella</name>
    <name type="common">Diamondback moth</name>
    <name type="synonym">Plutella maculipennis</name>
    <dbReference type="NCBI Taxonomy" id="51655"/>
    <lineage>
        <taxon>Eukaryota</taxon>
        <taxon>Metazoa</taxon>
        <taxon>Ecdysozoa</taxon>
        <taxon>Arthropoda</taxon>
        <taxon>Hexapoda</taxon>
        <taxon>Insecta</taxon>
        <taxon>Pterygota</taxon>
        <taxon>Neoptera</taxon>
        <taxon>Endopterygota</taxon>
        <taxon>Lepidoptera</taxon>
        <taxon>Glossata</taxon>
        <taxon>Ditrysia</taxon>
        <taxon>Yponomeutoidea</taxon>
        <taxon>Plutellidae</taxon>
        <taxon>Plutella</taxon>
    </lineage>
</organism>
<proteinExistence type="predicted"/>
<comment type="caution">
    <text evidence="2">The sequence shown here is derived from an EMBL/GenBank/DDBJ whole genome shotgun (WGS) entry which is preliminary data.</text>
</comment>
<keyword evidence="3" id="KW-1185">Reference proteome</keyword>
<evidence type="ECO:0000256" key="1">
    <source>
        <dbReference type="SAM" id="Phobius"/>
    </source>
</evidence>
<sequence length="63" mass="7150">MHRNTGNVSPERVPPRMLAPGARVTADVYAYMFLCDFTNFLVVLFGFAAFGVSYYYDNECMNV</sequence>